<dbReference type="AlphaFoldDB" id="A0A7L4URW7"/>
<dbReference type="Proteomes" id="UP000251835">
    <property type="component" value="Unassembled WGS sequence"/>
</dbReference>
<dbReference type="PANTHER" id="PTHR40940:SF2">
    <property type="entry name" value="BATD"/>
    <property type="match status" value="1"/>
</dbReference>
<reference evidence="4 5" key="1">
    <citation type="submission" date="2018-05" db="EMBL/GenBank/DDBJ databases">
        <title>Genomic Encyclopedia of Type Strains, Phase IV (KMG-IV): sequencing the most valuable type-strain genomes for metagenomic binning, comparative biology and taxonomic classification.</title>
        <authorList>
            <person name="Goeker M."/>
        </authorList>
    </citation>
    <scope>NUCLEOTIDE SEQUENCE [LARGE SCALE GENOMIC DNA]</scope>
    <source>
        <strain evidence="4 5">DSM 28579</strain>
    </source>
</reference>
<feature type="region of interest" description="Disordered" evidence="1">
    <location>
        <begin position="132"/>
        <end position="156"/>
    </location>
</feature>
<dbReference type="InterPro" id="IPR025738">
    <property type="entry name" value="BatD"/>
</dbReference>
<gene>
    <name evidence="4" type="ORF">C7377_0823</name>
</gene>
<comment type="caution">
    <text evidence="4">The sequence shown here is derived from an EMBL/GenBank/DDBJ whole genome shotgun (WGS) entry which is preliminary data.</text>
</comment>
<keyword evidence="5" id="KW-1185">Reference proteome</keyword>
<evidence type="ECO:0000256" key="1">
    <source>
        <dbReference type="SAM" id="MobiDB-lite"/>
    </source>
</evidence>
<keyword evidence="2" id="KW-0472">Membrane</keyword>
<proteinExistence type="predicted"/>
<dbReference type="Pfam" id="PF13584">
    <property type="entry name" value="BatD"/>
    <property type="match status" value="3"/>
</dbReference>
<sequence length="615" mass="68747">MKQNSKRYLILGLLLLWSFMLSAQVNFTLDAPEYVHEGDRFKISYVLNEKPEDNIKIPELLGFQILMGPSVYSSRNVSIVNGKMTSNKSYTYSYVLLAEKKGKYTIPPASVIIDGKTYETATKEIEVLEGNAKVPNQGSTTQPQEQQKSPKQATTLSKNQKDNFFVKVLLSKNNLYPNEHTVATLKLYTRYGGISNVQIDPPSFNGFLSKEVPNSGQNQFSQENINGQIYNTAVIGKYILFPQRAGKLTIDDFSISAVAQQRVSSGRSIFDDFFGGSVQQFNVSAKNPPITVNVIPLPSNKPASFTNAVGKFTISSSLSADSVSTNEAVTLKITLKGNGNLQMQKAPKIQFSPDLEVYDPKTMNNSGITVSGMNGSTTFEYLIIPRQAGTFTLPGITFSYFDPSTKSYKEIKSQDYTLKVTQGTKQIDNTEAISRYQNNQQDVSELGNDIKFIKTKIPSLRTKDSYFWNSLVFWILLVGIPFIALIYFIVLKQQKARSADVMKNKSKKANKVAIKRLKTAKKSLEQNNKEEFYAQVLEALWGFASDKLHIPKSELNKDNIHDLLVQKGVPEENIEAYIATLNECEMAQYAPISSANMRNSYQSAVDIISKLEQNI</sequence>
<feature type="transmembrane region" description="Helical" evidence="2">
    <location>
        <begin position="466"/>
        <end position="490"/>
    </location>
</feature>
<keyword evidence="3" id="KW-0732">Signal</keyword>
<evidence type="ECO:0000256" key="2">
    <source>
        <dbReference type="SAM" id="Phobius"/>
    </source>
</evidence>
<dbReference type="OrthoDB" id="2079210at2"/>
<keyword evidence="2" id="KW-0812">Transmembrane</keyword>
<organism evidence="4 5">
    <name type="scientific">Balneicella halophila</name>
    <dbReference type="NCBI Taxonomy" id="1537566"/>
    <lineage>
        <taxon>Bacteria</taxon>
        <taxon>Pseudomonadati</taxon>
        <taxon>Bacteroidota</taxon>
        <taxon>Bacteroidia</taxon>
        <taxon>Bacteroidales</taxon>
        <taxon>Balneicellaceae</taxon>
        <taxon>Balneicella</taxon>
    </lineage>
</organism>
<evidence type="ECO:0000313" key="5">
    <source>
        <dbReference type="Proteomes" id="UP000251835"/>
    </source>
</evidence>
<name>A0A7L4URW7_BALHA</name>
<feature type="chain" id="PRO_5029793720" evidence="3">
    <location>
        <begin position="24"/>
        <end position="615"/>
    </location>
</feature>
<accession>A0A7L4URW7</accession>
<dbReference type="EMBL" id="QENZ01000003">
    <property type="protein sequence ID" value="PVX52500.1"/>
    <property type="molecule type" value="Genomic_DNA"/>
</dbReference>
<feature type="compositionally biased region" description="Polar residues" evidence="1">
    <location>
        <begin position="134"/>
        <end position="156"/>
    </location>
</feature>
<dbReference type="RefSeq" id="WP_116496030.1">
    <property type="nucleotide sequence ID" value="NZ_QENZ01000003.1"/>
</dbReference>
<keyword evidence="2" id="KW-1133">Transmembrane helix</keyword>
<feature type="signal peptide" evidence="3">
    <location>
        <begin position="1"/>
        <end position="23"/>
    </location>
</feature>
<protein>
    <submittedName>
        <fullName evidence="4">Oxygen tolerance protein BatD</fullName>
    </submittedName>
</protein>
<dbReference type="PANTHER" id="PTHR40940">
    <property type="entry name" value="PROTEIN BATD-RELATED"/>
    <property type="match status" value="1"/>
</dbReference>
<evidence type="ECO:0000313" key="4">
    <source>
        <dbReference type="EMBL" id="PVX52500.1"/>
    </source>
</evidence>
<evidence type="ECO:0000256" key="3">
    <source>
        <dbReference type="SAM" id="SignalP"/>
    </source>
</evidence>